<accession>A0A0K9PQZ9</accession>
<proteinExistence type="predicted"/>
<gene>
    <name evidence="1" type="ORF">ZOSMA_197G00180</name>
</gene>
<protein>
    <submittedName>
        <fullName evidence="1">Uncharacterized protein</fullName>
    </submittedName>
</protein>
<evidence type="ECO:0000313" key="1">
    <source>
        <dbReference type="EMBL" id="KMZ70645.1"/>
    </source>
</evidence>
<reference evidence="2" key="1">
    <citation type="journal article" date="2016" name="Nature">
        <title>The genome of the seagrass Zostera marina reveals angiosperm adaptation to the sea.</title>
        <authorList>
            <person name="Olsen J.L."/>
            <person name="Rouze P."/>
            <person name="Verhelst B."/>
            <person name="Lin Y.-C."/>
            <person name="Bayer T."/>
            <person name="Collen J."/>
            <person name="Dattolo E."/>
            <person name="De Paoli E."/>
            <person name="Dittami S."/>
            <person name="Maumus F."/>
            <person name="Michel G."/>
            <person name="Kersting A."/>
            <person name="Lauritano C."/>
            <person name="Lohaus R."/>
            <person name="Toepel M."/>
            <person name="Tonon T."/>
            <person name="Vanneste K."/>
            <person name="Amirebrahimi M."/>
            <person name="Brakel J."/>
            <person name="Bostroem C."/>
            <person name="Chovatia M."/>
            <person name="Grimwood J."/>
            <person name="Jenkins J.W."/>
            <person name="Jueterbock A."/>
            <person name="Mraz A."/>
            <person name="Stam W.T."/>
            <person name="Tice H."/>
            <person name="Bornberg-Bauer E."/>
            <person name="Green P.J."/>
            <person name="Pearson G.A."/>
            <person name="Procaccini G."/>
            <person name="Duarte C.M."/>
            <person name="Schmutz J."/>
            <person name="Reusch T.B.H."/>
            <person name="Van de Peer Y."/>
        </authorList>
    </citation>
    <scope>NUCLEOTIDE SEQUENCE [LARGE SCALE GENOMIC DNA]</scope>
    <source>
        <strain evidence="2">cv. Finnish</strain>
    </source>
</reference>
<comment type="caution">
    <text evidence="1">The sequence shown here is derived from an EMBL/GenBank/DDBJ whole genome shotgun (WGS) entry which is preliminary data.</text>
</comment>
<sequence>MHNSSSRKMFWQKSNTPLKMSSKKMLNVLLYDKRNFTKTLNCKTFKKDVITFRNVFFVKTISIPPCGCGVMCSSCDIVC</sequence>
<dbReference type="AlphaFoldDB" id="A0A0K9PQZ9"/>
<name>A0A0K9PQZ9_ZOSMR</name>
<keyword evidence="2" id="KW-1185">Reference proteome</keyword>
<organism evidence="1 2">
    <name type="scientific">Zostera marina</name>
    <name type="common">Eelgrass</name>
    <dbReference type="NCBI Taxonomy" id="29655"/>
    <lineage>
        <taxon>Eukaryota</taxon>
        <taxon>Viridiplantae</taxon>
        <taxon>Streptophyta</taxon>
        <taxon>Embryophyta</taxon>
        <taxon>Tracheophyta</taxon>
        <taxon>Spermatophyta</taxon>
        <taxon>Magnoliopsida</taxon>
        <taxon>Liliopsida</taxon>
        <taxon>Zosteraceae</taxon>
        <taxon>Zostera</taxon>
    </lineage>
</organism>
<dbReference type="Proteomes" id="UP000036987">
    <property type="component" value="Unassembled WGS sequence"/>
</dbReference>
<evidence type="ECO:0000313" key="2">
    <source>
        <dbReference type="Proteomes" id="UP000036987"/>
    </source>
</evidence>
<dbReference type="EMBL" id="LFYR01000721">
    <property type="protein sequence ID" value="KMZ70645.1"/>
    <property type="molecule type" value="Genomic_DNA"/>
</dbReference>